<keyword evidence="3 5" id="KW-0863">Zinc-finger</keyword>
<dbReference type="GO" id="GO:0008270">
    <property type="term" value="F:zinc ion binding"/>
    <property type="evidence" value="ECO:0007669"/>
    <property type="project" value="UniProtKB-KW"/>
</dbReference>
<organism evidence="8 9">
    <name type="scientific">Acrobeloides nanus</name>
    <dbReference type="NCBI Taxonomy" id="290746"/>
    <lineage>
        <taxon>Eukaryota</taxon>
        <taxon>Metazoa</taxon>
        <taxon>Ecdysozoa</taxon>
        <taxon>Nematoda</taxon>
        <taxon>Chromadorea</taxon>
        <taxon>Rhabditida</taxon>
        <taxon>Tylenchina</taxon>
        <taxon>Cephalobomorpha</taxon>
        <taxon>Cephaloboidea</taxon>
        <taxon>Cephalobidae</taxon>
        <taxon>Acrobeloides</taxon>
    </lineage>
</organism>
<sequence length="252" mass="29172">MTEEHKDNGAEEERKDICRDFLNNICNRGSRCKFYHPPKPEAERSHSEEYNFCIDFQNQGCFREHCRFIHAYSEDVEHYKRTGDITIELARAIAGSTDKKEINGIPFCKEFQNGHCSRGPNRCRYWHINLEEERARRKMGGRRGAAPPFMTPGMRRPMYDYDDYGPPSKRGAYGSAAAYPPPPAAAPSTRYVQDLERRNTELATEVESLKRELSREKERYEQLAQRFMQSAPMPVPAVPSATSWDSKYSWAS</sequence>
<evidence type="ECO:0000256" key="4">
    <source>
        <dbReference type="ARBA" id="ARBA00022833"/>
    </source>
</evidence>
<feature type="zinc finger region" description="C3H1-type" evidence="5">
    <location>
        <begin position="12"/>
        <end position="39"/>
    </location>
</feature>
<dbReference type="InterPro" id="IPR000571">
    <property type="entry name" value="Znf_CCCH"/>
</dbReference>
<dbReference type="GO" id="GO:0043484">
    <property type="term" value="P:regulation of RNA splicing"/>
    <property type="evidence" value="ECO:0007669"/>
    <property type="project" value="TreeGrafter"/>
</dbReference>
<proteinExistence type="predicted"/>
<accession>A0A914CQI7</accession>
<evidence type="ECO:0000256" key="6">
    <source>
        <dbReference type="SAM" id="MobiDB-lite"/>
    </source>
</evidence>
<evidence type="ECO:0000313" key="8">
    <source>
        <dbReference type="Proteomes" id="UP000887540"/>
    </source>
</evidence>
<evidence type="ECO:0000256" key="3">
    <source>
        <dbReference type="ARBA" id="ARBA00022771"/>
    </source>
</evidence>
<name>A0A914CQI7_9BILA</name>
<feature type="zinc finger region" description="C3H1-type" evidence="5">
    <location>
        <begin position="102"/>
        <end position="130"/>
    </location>
</feature>
<evidence type="ECO:0000256" key="5">
    <source>
        <dbReference type="PROSITE-ProRule" id="PRU00723"/>
    </source>
</evidence>
<keyword evidence="8" id="KW-1185">Reference proteome</keyword>
<keyword evidence="4 5" id="KW-0862">Zinc</keyword>
<keyword evidence="1 5" id="KW-0479">Metal-binding</keyword>
<dbReference type="InterPro" id="IPR036855">
    <property type="entry name" value="Znf_CCCH_sf"/>
</dbReference>
<dbReference type="PANTHER" id="PTHR12675">
    <property type="entry name" value="MUSCLEBLIND-LIKE PROTEIN"/>
    <property type="match status" value="1"/>
</dbReference>
<keyword evidence="2" id="KW-0677">Repeat</keyword>
<evidence type="ECO:0000259" key="7">
    <source>
        <dbReference type="PROSITE" id="PS50103"/>
    </source>
</evidence>
<dbReference type="Pfam" id="PF00642">
    <property type="entry name" value="zf-CCCH"/>
    <property type="match status" value="1"/>
</dbReference>
<dbReference type="PANTHER" id="PTHR12675:SF6">
    <property type="entry name" value="ZINC FINGER CCCH DOMAIN-CONTAINING PROTEIN 10"/>
    <property type="match status" value="1"/>
</dbReference>
<protein>
    <submittedName>
        <fullName evidence="9">C3H1-type domain-containing protein</fullName>
    </submittedName>
</protein>
<evidence type="ECO:0000256" key="1">
    <source>
        <dbReference type="ARBA" id="ARBA00022723"/>
    </source>
</evidence>
<dbReference type="PROSITE" id="PS50103">
    <property type="entry name" value="ZF_C3H1"/>
    <property type="match status" value="2"/>
</dbReference>
<dbReference type="Gene3D" id="3.30.1370.210">
    <property type="match status" value="2"/>
</dbReference>
<evidence type="ECO:0000256" key="2">
    <source>
        <dbReference type="ARBA" id="ARBA00022737"/>
    </source>
</evidence>
<dbReference type="AlphaFoldDB" id="A0A914CQI7"/>
<feature type="domain" description="C3H1-type" evidence="7">
    <location>
        <begin position="12"/>
        <end position="39"/>
    </location>
</feature>
<dbReference type="SUPFAM" id="SSF90229">
    <property type="entry name" value="CCCH zinc finger"/>
    <property type="match status" value="1"/>
</dbReference>
<feature type="domain" description="C3H1-type" evidence="7">
    <location>
        <begin position="102"/>
        <end position="130"/>
    </location>
</feature>
<dbReference type="Proteomes" id="UP000887540">
    <property type="component" value="Unplaced"/>
</dbReference>
<reference evidence="9" key="1">
    <citation type="submission" date="2022-11" db="UniProtKB">
        <authorList>
            <consortium name="WormBaseParasite"/>
        </authorList>
    </citation>
    <scope>IDENTIFICATION</scope>
</reference>
<feature type="region of interest" description="Disordered" evidence="6">
    <location>
        <begin position="229"/>
        <end position="252"/>
    </location>
</feature>
<dbReference type="SMART" id="SM00356">
    <property type="entry name" value="ZnF_C3H1"/>
    <property type="match status" value="3"/>
</dbReference>
<dbReference type="GO" id="GO:0003723">
    <property type="term" value="F:RNA binding"/>
    <property type="evidence" value="ECO:0007669"/>
    <property type="project" value="TreeGrafter"/>
</dbReference>
<feature type="compositionally biased region" description="Polar residues" evidence="6">
    <location>
        <begin position="242"/>
        <end position="252"/>
    </location>
</feature>
<dbReference type="WBParaSite" id="ACRNAN_scaffold1314.g9705.t1">
    <property type="protein sequence ID" value="ACRNAN_scaffold1314.g9705.t1"/>
    <property type="gene ID" value="ACRNAN_scaffold1314.g9705"/>
</dbReference>
<evidence type="ECO:0000313" key="9">
    <source>
        <dbReference type="WBParaSite" id="ACRNAN_scaffold1314.g9705.t1"/>
    </source>
</evidence>